<evidence type="ECO:0000313" key="2">
    <source>
        <dbReference type="Proteomes" id="UP000684084"/>
    </source>
</evidence>
<sequence length="136" mass="15301">MMSTQAIPAKPTYREIELALIAVIKAGILYKKPKDGKFMLCYKQRIIKLRQAEEPENFVLETAQSILPNETKYQQILENYKIWYSKEPKLLSAINKLYSTHCGGSSVSSGITKSSFLTKDLSDSLPSSSISQYKTG</sequence>
<organism evidence="1 2">
    <name type="scientific">Rhizophagus irregularis</name>
    <dbReference type="NCBI Taxonomy" id="588596"/>
    <lineage>
        <taxon>Eukaryota</taxon>
        <taxon>Fungi</taxon>
        <taxon>Fungi incertae sedis</taxon>
        <taxon>Mucoromycota</taxon>
        <taxon>Glomeromycotina</taxon>
        <taxon>Glomeromycetes</taxon>
        <taxon>Glomerales</taxon>
        <taxon>Glomeraceae</taxon>
        <taxon>Rhizophagus</taxon>
    </lineage>
</organism>
<reference evidence="1" key="1">
    <citation type="submission" date="2020-05" db="EMBL/GenBank/DDBJ databases">
        <authorList>
            <person name="Rincon C."/>
            <person name="Sanders R I."/>
            <person name="Robbins C."/>
            <person name="Chaturvedi A."/>
        </authorList>
    </citation>
    <scope>NUCLEOTIDE SEQUENCE</scope>
    <source>
        <strain evidence="1">CHB12</strain>
    </source>
</reference>
<protein>
    <submittedName>
        <fullName evidence="1">Uncharacterized protein</fullName>
    </submittedName>
</protein>
<dbReference type="VEuPathDB" id="FungiDB:RhiirFUN_023222"/>
<dbReference type="OrthoDB" id="2404643at2759"/>
<dbReference type="Proteomes" id="UP000684084">
    <property type="component" value="Unassembled WGS sequence"/>
</dbReference>
<accession>A0A916E9L7</accession>
<comment type="caution">
    <text evidence="1">The sequence shown here is derived from an EMBL/GenBank/DDBJ whole genome shotgun (WGS) entry which is preliminary data.</text>
</comment>
<evidence type="ECO:0000313" key="1">
    <source>
        <dbReference type="EMBL" id="CAB5373435.1"/>
    </source>
</evidence>
<name>A0A916E9L7_9GLOM</name>
<proteinExistence type="predicted"/>
<dbReference type="EMBL" id="CAGKOT010000032">
    <property type="protein sequence ID" value="CAB5373435.1"/>
    <property type="molecule type" value="Genomic_DNA"/>
</dbReference>
<gene>
    <name evidence="1" type="ORF">CHRIB12_LOCUS13989</name>
</gene>
<dbReference type="AlphaFoldDB" id="A0A916E9L7"/>